<dbReference type="GO" id="GO:0004842">
    <property type="term" value="F:ubiquitin-protein transferase activity"/>
    <property type="evidence" value="ECO:0007669"/>
    <property type="project" value="TreeGrafter"/>
</dbReference>
<feature type="chain" id="PRO_5021460340" evidence="4">
    <location>
        <begin position="23"/>
        <end position="199"/>
    </location>
</feature>
<dbReference type="SUPFAM" id="SSF48403">
    <property type="entry name" value="Ankyrin repeat"/>
    <property type="match status" value="1"/>
</dbReference>
<dbReference type="PROSITE" id="PS50297">
    <property type="entry name" value="ANK_REP_REGION"/>
    <property type="match status" value="1"/>
</dbReference>
<organism evidence="5 6">
    <name type="scientific">Sphingomonas parva</name>
    <dbReference type="NCBI Taxonomy" id="2555898"/>
    <lineage>
        <taxon>Bacteria</taxon>
        <taxon>Pseudomonadati</taxon>
        <taxon>Pseudomonadota</taxon>
        <taxon>Alphaproteobacteria</taxon>
        <taxon>Sphingomonadales</taxon>
        <taxon>Sphingomonadaceae</taxon>
        <taxon>Sphingomonas</taxon>
    </lineage>
</organism>
<dbReference type="Pfam" id="PF12796">
    <property type="entry name" value="Ank_2"/>
    <property type="match status" value="1"/>
</dbReference>
<dbReference type="OrthoDB" id="7390289at2"/>
<name>A0A4Y8ZUB8_9SPHN</name>
<evidence type="ECO:0000313" key="6">
    <source>
        <dbReference type="Proteomes" id="UP000298213"/>
    </source>
</evidence>
<feature type="repeat" description="ANK" evidence="3">
    <location>
        <begin position="128"/>
        <end position="160"/>
    </location>
</feature>
<keyword evidence="6" id="KW-1185">Reference proteome</keyword>
<dbReference type="GO" id="GO:0085020">
    <property type="term" value="P:protein K6-linked ubiquitination"/>
    <property type="evidence" value="ECO:0007669"/>
    <property type="project" value="TreeGrafter"/>
</dbReference>
<dbReference type="PANTHER" id="PTHR24171:SF8">
    <property type="entry name" value="BRCA1-ASSOCIATED RING DOMAIN PROTEIN 1"/>
    <property type="match status" value="1"/>
</dbReference>
<feature type="signal peptide" evidence="4">
    <location>
        <begin position="1"/>
        <end position="22"/>
    </location>
</feature>
<gene>
    <name evidence="5" type="ORF">E2493_04880</name>
</gene>
<proteinExistence type="predicted"/>
<keyword evidence="2 3" id="KW-0040">ANK repeat</keyword>
<feature type="repeat" description="ANK" evidence="3">
    <location>
        <begin position="95"/>
        <end position="127"/>
    </location>
</feature>
<accession>A0A4Y8ZUB8</accession>
<keyword evidence="1" id="KW-0677">Repeat</keyword>
<dbReference type="SMART" id="SM00248">
    <property type="entry name" value="ANK"/>
    <property type="match status" value="4"/>
</dbReference>
<dbReference type="InterPro" id="IPR002110">
    <property type="entry name" value="Ankyrin_rpt"/>
</dbReference>
<reference evidence="5 6" key="1">
    <citation type="submission" date="2019-03" db="EMBL/GenBank/DDBJ databases">
        <title>Genome sequence of Sphingomonas sp. 17J27-24.</title>
        <authorList>
            <person name="Kim M."/>
            <person name="Maeng S."/>
            <person name="Sathiyaraj S."/>
        </authorList>
    </citation>
    <scope>NUCLEOTIDE SEQUENCE [LARGE SCALE GENOMIC DNA]</scope>
    <source>
        <strain evidence="5 6">17J27-24</strain>
    </source>
</reference>
<evidence type="ECO:0000256" key="3">
    <source>
        <dbReference type="PROSITE-ProRule" id="PRU00023"/>
    </source>
</evidence>
<dbReference type="AlphaFoldDB" id="A0A4Y8ZUB8"/>
<dbReference type="EMBL" id="SPDV01000007">
    <property type="protein sequence ID" value="TFI59524.1"/>
    <property type="molecule type" value="Genomic_DNA"/>
</dbReference>
<feature type="repeat" description="ANK" evidence="3">
    <location>
        <begin position="62"/>
        <end position="94"/>
    </location>
</feature>
<dbReference type="PANTHER" id="PTHR24171">
    <property type="entry name" value="ANKYRIN REPEAT DOMAIN-CONTAINING PROTEIN 39-RELATED"/>
    <property type="match status" value="1"/>
</dbReference>
<dbReference type="PROSITE" id="PS50088">
    <property type="entry name" value="ANK_REPEAT"/>
    <property type="match status" value="3"/>
</dbReference>
<evidence type="ECO:0000256" key="4">
    <source>
        <dbReference type="SAM" id="SignalP"/>
    </source>
</evidence>
<evidence type="ECO:0000256" key="2">
    <source>
        <dbReference type="ARBA" id="ARBA00023043"/>
    </source>
</evidence>
<dbReference type="Proteomes" id="UP000298213">
    <property type="component" value="Unassembled WGS sequence"/>
</dbReference>
<protein>
    <submittedName>
        <fullName evidence="5">Ankyrin repeat domain-containing protein</fullName>
    </submittedName>
</protein>
<keyword evidence="4" id="KW-0732">Signal</keyword>
<comment type="caution">
    <text evidence="5">The sequence shown here is derived from an EMBL/GenBank/DDBJ whole genome shotgun (WGS) entry which is preliminary data.</text>
</comment>
<evidence type="ECO:0000313" key="5">
    <source>
        <dbReference type="EMBL" id="TFI59524.1"/>
    </source>
</evidence>
<dbReference type="Gene3D" id="1.25.40.20">
    <property type="entry name" value="Ankyrin repeat-containing domain"/>
    <property type="match status" value="1"/>
</dbReference>
<sequence>MGRGLAAALVAATLVIAAPATAQNYSDAYTFLKAVKERDGEKVASVLSQPGTIAINARERGTGEGALHIVTRARDLTWLTYLLGKGARADLQNEQGNSALSIAAQLGWTDGAQVLLARKASVDLPNSRGETPLILAVQRRDIAMVRLLLERGANPKKADSVAGLSAIDYAAQDARSTAILKLLQESGETKAKPVAGPKL</sequence>
<dbReference type="InterPro" id="IPR036770">
    <property type="entry name" value="Ankyrin_rpt-contain_sf"/>
</dbReference>
<evidence type="ECO:0000256" key="1">
    <source>
        <dbReference type="ARBA" id="ARBA00022737"/>
    </source>
</evidence>